<dbReference type="PROSITE" id="PS51257">
    <property type="entry name" value="PROKAR_LIPOPROTEIN"/>
    <property type="match status" value="1"/>
</dbReference>
<dbReference type="Pfam" id="PF01289">
    <property type="entry name" value="Thiol_cytolysin"/>
    <property type="match status" value="1"/>
</dbReference>
<dbReference type="Gene3D" id="3.90.840.10">
    <property type="entry name" value="Thiol-activated cytolysin superfamily/Thiol-activated cytolysin, alpha-beta domain"/>
    <property type="match status" value="1"/>
</dbReference>
<dbReference type="InterPro" id="IPR036363">
    <property type="entry name" value="Thiol_cytolysin_ab_sf"/>
</dbReference>
<evidence type="ECO:0000313" key="3">
    <source>
        <dbReference type="Proteomes" id="UP001595814"/>
    </source>
</evidence>
<sequence>MKKRPFHFRQLFVILFVLFIVGCSKDEGSDTDEPSIEKPVAKDTLSEEETAKINDFIKGLNYDPSELLNVQSSTGSTSNEGNPQKNTDKGYITECKTVYHDIRSNFENVVMFDPTLGVIYPGALVLGNKVLIEGAPQPLQVDKAPVKIRVELPGIGEGGNLTIEKPNYQNTQAEIDKALEYWNSDIATQGYAIDADTYFEKTSVYTSEQMSLSLKVSADWATGSSFESQFDYSKSTEKRVAAALYRQVYYDVVAEIPDSPAAVFGSKATASGLQSLISEDNPPAYVSSVQYGRIIMIRMETTDTTTDVNLEAVLDYATKVKSIKGEIDASYEKVIRESTFNVVTIGGNAKVATKVITGNSLEEGEGGLYYVIEESAEYNRENPGAPVGYTVKYLKDNTIAKMGYQTDYNIETCGTFKFDHENIVVVNDSNYDTRFRFIYKSAGTNNVTQTGYYTVNNDKRVAKSPPNGAHDVYVQFDLQNALLQWDRMGEFHLNYLSSERDFKVYCSEKDFLGFCKTISVKED</sequence>
<dbReference type="RefSeq" id="WP_192461439.1">
    <property type="nucleotide sequence ID" value="NZ_JACYFJ010000002.1"/>
</dbReference>
<dbReference type="SUPFAM" id="SSF56978">
    <property type="entry name" value="Perfringolysin"/>
    <property type="match status" value="1"/>
</dbReference>
<organism evidence="2 3">
    <name type="scientific">Euzebyella saccharophila</name>
    <dbReference type="NCBI Taxonomy" id="679664"/>
    <lineage>
        <taxon>Bacteria</taxon>
        <taxon>Pseudomonadati</taxon>
        <taxon>Bacteroidota</taxon>
        <taxon>Flavobacteriia</taxon>
        <taxon>Flavobacteriales</taxon>
        <taxon>Flavobacteriaceae</taxon>
        <taxon>Euzebyella</taxon>
    </lineage>
</organism>
<feature type="region of interest" description="Disordered" evidence="1">
    <location>
        <begin position="68"/>
        <end position="89"/>
    </location>
</feature>
<comment type="caution">
    <text evidence="2">The sequence shown here is derived from an EMBL/GenBank/DDBJ whole genome shotgun (WGS) entry which is preliminary data.</text>
</comment>
<keyword evidence="3" id="KW-1185">Reference proteome</keyword>
<accession>A0ABV8JQP7</accession>
<name>A0ABV8JQP7_9FLAO</name>
<dbReference type="InterPro" id="IPR036359">
    <property type="entry name" value="Thiol_cytolysin_sf"/>
</dbReference>
<dbReference type="Gene3D" id="3.30.1040.20">
    <property type="match status" value="1"/>
</dbReference>
<gene>
    <name evidence="2" type="ORF">ACFOUT_12445</name>
</gene>
<protein>
    <submittedName>
        <fullName evidence="2">Thiol-activated cytolysin family protein</fullName>
    </submittedName>
</protein>
<feature type="compositionally biased region" description="Polar residues" evidence="1">
    <location>
        <begin position="68"/>
        <end position="85"/>
    </location>
</feature>
<dbReference type="PRINTS" id="PR01400">
    <property type="entry name" value="TACYTOLYSIN"/>
</dbReference>
<dbReference type="EMBL" id="JBHSAW010000010">
    <property type="protein sequence ID" value="MFC4096689.1"/>
    <property type="molecule type" value="Genomic_DNA"/>
</dbReference>
<dbReference type="Proteomes" id="UP001595814">
    <property type="component" value="Unassembled WGS sequence"/>
</dbReference>
<dbReference type="Gene3D" id="3.40.30.40">
    <property type="entry name" value="Perfringolysin"/>
    <property type="match status" value="1"/>
</dbReference>
<proteinExistence type="predicted"/>
<evidence type="ECO:0000313" key="2">
    <source>
        <dbReference type="EMBL" id="MFC4096689.1"/>
    </source>
</evidence>
<dbReference type="InterPro" id="IPR001869">
    <property type="entry name" value="Thiol_cytolysin"/>
</dbReference>
<evidence type="ECO:0000256" key="1">
    <source>
        <dbReference type="SAM" id="MobiDB-lite"/>
    </source>
</evidence>
<reference evidence="3" key="1">
    <citation type="journal article" date="2019" name="Int. J. Syst. Evol. Microbiol.">
        <title>The Global Catalogue of Microorganisms (GCM) 10K type strain sequencing project: providing services to taxonomists for standard genome sequencing and annotation.</title>
        <authorList>
            <consortium name="The Broad Institute Genomics Platform"/>
            <consortium name="The Broad Institute Genome Sequencing Center for Infectious Disease"/>
            <person name="Wu L."/>
            <person name="Ma J."/>
        </authorList>
    </citation>
    <scope>NUCLEOTIDE SEQUENCE [LARGE SCALE GENOMIC DNA]</scope>
    <source>
        <strain evidence="3">CECT 7477</strain>
    </source>
</reference>